<protein>
    <recommendedName>
        <fullName evidence="2">SNRNP25 ubiquitin-like domain-containing protein</fullName>
    </recommendedName>
</protein>
<name>A0AAN7K085_9MYRT</name>
<gene>
    <name evidence="3" type="ORF">SAY87_009636</name>
</gene>
<feature type="domain" description="SNRNP25 ubiquitin-like" evidence="2">
    <location>
        <begin position="53"/>
        <end position="139"/>
    </location>
</feature>
<feature type="region of interest" description="Disordered" evidence="1">
    <location>
        <begin position="220"/>
        <end position="241"/>
    </location>
</feature>
<feature type="compositionally biased region" description="Basic and acidic residues" evidence="1">
    <location>
        <begin position="225"/>
        <end position="234"/>
    </location>
</feature>
<comment type="caution">
    <text evidence="3">The sequence shown here is derived from an EMBL/GenBank/DDBJ whole genome shotgun (WGS) entry which is preliminary data.</text>
</comment>
<dbReference type="InterPro" id="IPR039690">
    <property type="entry name" value="SNRNP25"/>
</dbReference>
<accession>A0AAN7K085</accession>
<dbReference type="AlphaFoldDB" id="A0AAN7K085"/>
<reference evidence="3 4" key="1">
    <citation type="journal article" date="2023" name="Hortic Res">
        <title>Pangenome of water caltrop reveals structural variations and asymmetric subgenome divergence after allopolyploidization.</title>
        <authorList>
            <person name="Zhang X."/>
            <person name="Chen Y."/>
            <person name="Wang L."/>
            <person name="Yuan Y."/>
            <person name="Fang M."/>
            <person name="Shi L."/>
            <person name="Lu R."/>
            <person name="Comes H.P."/>
            <person name="Ma Y."/>
            <person name="Chen Y."/>
            <person name="Huang G."/>
            <person name="Zhou Y."/>
            <person name="Zheng Z."/>
            <person name="Qiu Y."/>
        </authorList>
    </citation>
    <scope>NUCLEOTIDE SEQUENCE [LARGE SCALE GENOMIC DNA]</scope>
    <source>
        <tissue evidence="3">Roots</tissue>
    </source>
</reference>
<dbReference type="InterPro" id="IPR029071">
    <property type="entry name" value="Ubiquitin-like_domsf"/>
</dbReference>
<dbReference type="SUPFAM" id="SSF54236">
    <property type="entry name" value="Ubiquitin-like"/>
    <property type="match status" value="1"/>
</dbReference>
<keyword evidence="4" id="KW-1185">Reference proteome</keyword>
<dbReference type="CDD" id="cd17058">
    <property type="entry name" value="Ubl_SNRNP25"/>
    <property type="match status" value="1"/>
</dbReference>
<dbReference type="Pfam" id="PF18036">
    <property type="entry name" value="Ubiquitin_4"/>
    <property type="match status" value="1"/>
</dbReference>
<dbReference type="Gene3D" id="3.10.20.90">
    <property type="entry name" value="Phosphatidylinositol 3-kinase Catalytic Subunit, Chain A, domain 1"/>
    <property type="match status" value="1"/>
</dbReference>
<dbReference type="Proteomes" id="UP001345219">
    <property type="component" value="Chromosome 8"/>
</dbReference>
<evidence type="ECO:0000256" key="1">
    <source>
        <dbReference type="SAM" id="MobiDB-lite"/>
    </source>
</evidence>
<dbReference type="PANTHER" id="PTHR14942">
    <property type="entry name" value="U11/U12 SMALL NUCLEAR RIBONUCLEOPROTEIN 25 KDA PROTEIN"/>
    <property type="match status" value="1"/>
</dbReference>
<dbReference type="PANTHER" id="PTHR14942:SF2">
    <property type="entry name" value="UBIQUITIN-LIKE SUPERFAMILY PROTEIN"/>
    <property type="match status" value="1"/>
</dbReference>
<dbReference type="EMBL" id="JAXIOK010000014">
    <property type="protein sequence ID" value="KAK4755879.1"/>
    <property type="molecule type" value="Genomic_DNA"/>
</dbReference>
<evidence type="ECO:0000313" key="4">
    <source>
        <dbReference type="Proteomes" id="UP001345219"/>
    </source>
</evidence>
<dbReference type="InterPro" id="IPR040610">
    <property type="entry name" value="SNRNP25_ubiquitin"/>
</dbReference>
<evidence type="ECO:0000313" key="3">
    <source>
        <dbReference type="EMBL" id="KAK4755879.1"/>
    </source>
</evidence>
<proteinExistence type="predicted"/>
<sequence>MPRSGSCLGIGEDECNPDQHSGSVKSHHFRTSSAINGCSSKSFLYSTLPQEPLRLSVLKLDGSSFDIHVMGTATVRELKEAIESAFCHVPDTGSGKISWPHVWGHFCLCYNSQKLLMETDPISIYGIDHGDQLHIVRHVSSTCAMEEKRLSKRLSTSKLCRKSLLRLSSDAEVEVDGGGGDGDGDGDSSGGEILAGFWELGFLQFLRGCHSMYSQLPTEEGMSLEESHSPRDVAEPPGTYF</sequence>
<dbReference type="GO" id="GO:0000398">
    <property type="term" value="P:mRNA splicing, via spliceosome"/>
    <property type="evidence" value="ECO:0007669"/>
    <property type="project" value="InterPro"/>
</dbReference>
<organism evidence="3 4">
    <name type="scientific">Trapa incisa</name>
    <dbReference type="NCBI Taxonomy" id="236973"/>
    <lineage>
        <taxon>Eukaryota</taxon>
        <taxon>Viridiplantae</taxon>
        <taxon>Streptophyta</taxon>
        <taxon>Embryophyta</taxon>
        <taxon>Tracheophyta</taxon>
        <taxon>Spermatophyta</taxon>
        <taxon>Magnoliopsida</taxon>
        <taxon>eudicotyledons</taxon>
        <taxon>Gunneridae</taxon>
        <taxon>Pentapetalae</taxon>
        <taxon>rosids</taxon>
        <taxon>malvids</taxon>
        <taxon>Myrtales</taxon>
        <taxon>Lythraceae</taxon>
        <taxon>Trapa</taxon>
    </lineage>
</organism>
<evidence type="ECO:0000259" key="2">
    <source>
        <dbReference type="Pfam" id="PF18036"/>
    </source>
</evidence>